<proteinExistence type="inferred from homology"/>
<evidence type="ECO:0000259" key="4">
    <source>
        <dbReference type="PROSITE" id="PS51898"/>
    </source>
</evidence>
<keyword evidence="2" id="KW-0238">DNA-binding</keyword>
<comment type="similarity">
    <text evidence="1">Belongs to the 'phage' integrase family.</text>
</comment>
<dbReference type="InterPro" id="IPR010998">
    <property type="entry name" value="Integrase_recombinase_N"/>
</dbReference>
<dbReference type="PANTHER" id="PTHR30349:SF64">
    <property type="entry name" value="PROPHAGE INTEGRASE INTD-RELATED"/>
    <property type="match status" value="1"/>
</dbReference>
<keyword evidence="6" id="KW-1185">Reference proteome</keyword>
<gene>
    <name evidence="5" type="ORF">LRS13_20735</name>
</gene>
<dbReference type="RefSeq" id="WP_353863593.1">
    <property type="nucleotide sequence ID" value="NZ_CP088295.1"/>
</dbReference>
<name>A0ABY5PEM1_9ACTN</name>
<dbReference type="PROSITE" id="PS51898">
    <property type="entry name" value="TYR_RECOMBINASE"/>
    <property type="match status" value="1"/>
</dbReference>
<dbReference type="SUPFAM" id="SSF56349">
    <property type="entry name" value="DNA breaking-rejoining enzymes"/>
    <property type="match status" value="1"/>
</dbReference>
<dbReference type="InterPro" id="IPR002104">
    <property type="entry name" value="Integrase_catalytic"/>
</dbReference>
<evidence type="ECO:0000256" key="1">
    <source>
        <dbReference type="ARBA" id="ARBA00008857"/>
    </source>
</evidence>
<organism evidence="5 6">
    <name type="scientific">Svornostia abyssi</name>
    <dbReference type="NCBI Taxonomy" id="2898438"/>
    <lineage>
        <taxon>Bacteria</taxon>
        <taxon>Bacillati</taxon>
        <taxon>Actinomycetota</taxon>
        <taxon>Thermoleophilia</taxon>
        <taxon>Solirubrobacterales</taxon>
        <taxon>Baekduiaceae</taxon>
        <taxon>Svornostia</taxon>
    </lineage>
</organism>
<feature type="domain" description="Tyr recombinase" evidence="4">
    <location>
        <begin position="197"/>
        <end position="385"/>
    </location>
</feature>
<evidence type="ECO:0000313" key="5">
    <source>
        <dbReference type="EMBL" id="UUY03078.1"/>
    </source>
</evidence>
<dbReference type="Proteomes" id="UP001058860">
    <property type="component" value="Chromosome"/>
</dbReference>
<evidence type="ECO:0000256" key="3">
    <source>
        <dbReference type="ARBA" id="ARBA00023172"/>
    </source>
</evidence>
<dbReference type="InterPro" id="IPR013762">
    <property type="entry name" value="Integrase-like_cat_sf"/>
</dbReference>
<sequence length="407" mass="45942">MSIHRIQRISKRTGKPSVKWEVHWREHGRQRTRSFDRKGDAEQWEAEVKRRKQLGTLHTLNSSRTLGTFVAETWSPERTADLASATRRTYANLWTAHLEATFNDVPLREITAPLVAQWRAERERAGAGAKALREAHSLLGGILAYACELGELEYNAARAVRPKRRVHSEPVRAWSPYEVERLRVAIASAAPTIVAGSKPGQRARKSYTIERLPQAVRQRDLALVSVLAYSGLRPAEALALRWDDVHDKTLLVSRACDLTGGAIKSTKTGPSRVVRFLTPLAADLKSWQKTCPKSTERWIFPPADGNPWRKSDWDNWRNRHWLPGLKIAKLPHSRPYDLRHTFASLLLAEGHTIHYVASQLGHGAEQTLRTYGHLIDMYEGKPKIDAAKEIRAARKAHPLRPADADAA</sequence>
<dbReference type="InterPro" id="IPR050090">
    <property type="entry name" value="Tyrosine_recombinase_XerCD"/>
</dbReference>
<evidence type="ECO:0000256" key="2">
    <source>
        <dbReference type="ARBA" id="ARBA00023125"/>
    </source>
</evidence>
<protein>
    <submittedName>
        <fullName evidence="5">Site-specific integrase</fullName>
    </submittedName>
</protein>
<evidence type="ECO:0000313" key="6">
    <source>
        <dbReference type="Proteomes" id="UP001058860"/>
    </source>
</evidence>
<dbReference type="EMBL" id="CP088295">
    <property type="protein sequence ID" value="UUY03078.1"/>
    <property type="molecule type" value="Genomic_DNA"/>
</dbReference>
<dbReference type="InterPro" id="IPR011010">
    <property type="entry name" value="DNA_brk_join_enz"/>
</dbReference>
<dbReference type="CDD" id="cd01189">
    <property type="entry name" value="INT_ICEBs1_C_like"/>
    <property type="match status" value="1"/>
</dbReference>
<dbReference type="PANTHER" id="PTHR30349">
    <property type="entry name" value="PHAGE INTEGRASE-RELATED"/>
    <property type="match status" value="1"/>
</dbReference>
<keyword evidence="3" id="KW-0233">DNA recombination</keyword>
<reference evidence="6" key="1">
    <citation type="submission" date="2021-11" db="EMBL/GenBank/DDBJ databases">
        <title>Cultivation dependent microbiological survey of springs from the worlds oldest radium mine currently devoted to the extraction of radon-saturated water.</title>
        <authorList>
            <person name="Kapinusova G."/>
            <person name="Smrhova T."/>
            <person name="Strejcek M."/>
            <person name="Suman J."/>
            <person name="Jani K."/>
            <person name="Pajer P."/>
            <person name="Uhlik O."/>
        </authorList>
    </citation>
    <scope>NUCLEOTIDE SEQUENCE [LARGE SCALE GENOMIC DNA]</scope>
    <source>
        <strain evidence="6">J379</strain>
    </source>
</reference>
<dbReference type="Gene3D" id="1.10.150.130">
    <property type="match status" value="1"/>
</dbReference>
<accession>A0ABY5PEM1</accession>
<dbReference type="Gene3D" id="1.10.443.10">
    <property type="entry name" value="Intergrase catalytic core"/>
    <property type="match status" value="1"/>
</dbReference>
<dbReference type="Pfam" id="PF00589">
    <property type="entry name" value="Phage_integrase"/>
    <property type="match status" value="1"/>
</dbReference>